<dbReference type="Pfam" id="PF00892">
    <property type="entry name" value="EamA"/>
    <property type="match status" value="2"/>
</dbReference>
<dbReference type="AlphaFoldDB" id="A0A348G0Q2"/>
<keyword evidence="1" id="KW-1133">Transmembrane helix</keyword>
<feature type="domain" description="EamA" evidence="2">
    <location>
        <begin position="154"/>
        <end position="279"/>
    </location>
</feature>
<gene>
    <name evidence="3" type="ORF">BLTE_18200</name>
</gene>
<evidence type="ECO:0000256" key="1">
    <source>
        <dbReference type="SAM" id="Phobius"/>
    </source>
</evidence>
<feature type="domain" description="EamA" evidence="2">
    <location>
        <begin position="11"/>
        <end position="143"/>
    </location>
</feature>
<dbReference type="PANTHER" id="PTHR22911">
    <property type="entry name" value="ACYL-MALONYL CONDENSING ENZYME-RELATED"/>
    <property type="match status" value="1"/>
</dbReference>
<reference evidence="3 4" key="1">
    <citation type="submission" date="2018-08" db="EMBL/GenBank/DDBJ databases">
        <title>Complete genome sequencing of Blastochloris tepida GI.</title>
        <authorList>
            <person name="Tsukatani Y."/>
            <person name="Mori H."/>
        </authorList>
    </citation>
    <scope>NUCLEOTIDE SEQUENCE [LARGE SCALE GENOMIC DNA]</scope>
    <source>
        <strain evidence="3 4">GI</strain>
    </source>
</reference>
<feature type="transmembrane region" description="Helical" evidence="1">
    <location>
        <begin position="7"/>
        <end position="25"/>
    </location>
</feature>
<feature type="transmembrane region" description="Helical" evidence="1">
    <location>
        <begin position="239"/>
        <end position="258"/>
    </location>
</feature>
<dbReference type="InterPro" id="IPR037185">
    <property type="entry name" value="EmrE-like"/>
</dbReference>
<feature type="transmembrane region" description="Helical" evidence="1">
    <location>
        <begin position="209"/>
        <end position="227"/>
    </location>
</feature>
<feature type="transmembrane region" description="Helical" evidence="1">
    <location>
        <begin position="129"/>
        <end position="146"/>
    </location>
</feature>
<dbReference type="Gene3D" id="1.10.3730.20">
    <property type="match status" value="1"/>
</dbReference>
<proteinExistence type="predicted"/>
<feature type="transmembrane region" description="Helical" evidence="1">
    <location>
        <begin position="182"/>
        <end position="203"/>
    </location>
</feature>
<dbReference type="InterPro" id="IPR000620">
    <property type="entry name" value="EamA_dom"/>
</dbReference>
<dbReference type="GO" id="GO:0016020">
    <property type="term" value="C:membrane"/>
    <property type="evidence" value="ECO:0007669"/>
    <property type="project" value="InterPro"/>
</dbReference>
<dbReference type="Proteomes" id="UP000266934">
    <property type="component" value="Chromosome"/>
</dbReference>
<dbReference type="EMBL" id="AP018907">
    <property type="protein sequence ID" value="BBF93135.1"/>
    <property type="molecule type" value="Genomic_DNA"/>
</dbReference>
<evidence type="ECO:0000259" key="2">
    <source>
        <dbReference type="Pfam" id="PF00892"/>
    </source>
</evidence>
<keyword evidence="4" id="KW-1185">Reference proteome</keyword>
<dbReference type="KEGG" id="blag:BLTE_18200"/>
<sequence length="291" mass="31084">MPASSRYAALAGIGLMLLGVMMFSLNDAMGKWLVATYTVGQVVLIRSAASLVMLTPLLMREGLARVLRPEQPWLQAGRVAAATTEVGIFYWVLSYLPLADTMTFLMASPIFVVVISAVVLRERVGPRRWLLVAIGFAGVVIALRPGAGSVSLPALGALVGALMFALMNVASRMLRGSSDVTLVFWQAAGALLLGAALVPFGWVEPSARDFVLLALLGLVSSVAHMCVTRSLKLAPASLVAPYQYTFIAWAVLWGWLMFGEVPDVQTLIGATVIVATGLVLLWSEARPGRRT</sequence>
<dbReference type="PANTHER" id="PTHR22911:SF135">
    <property type="entry name" value="BLR4310 PROTEIN"/>
    <property type="match status" value="1"/>
</dbReference>
<organism evidence="3 4">
    <name type="scientific">Blastochloris tepida</name>
    <dbReference type="NCBI Taxonomy" id="2233851"/>
    <lineage>
        <taxon>Bacteria</taxon>
        <taxon>Pseudomonadati</taxon>
        <taxon>Pseudomonadota</taxon>
        <taxon>Alphaproteobacteria</taxon>
        <taxon>Hyphomicrobiales</taxon>
        <taxon>Blastochloridaceae</taxon>
        <taxon>Blastochloris</taxon>
    </lineage>
</organism>
<evidence type="ECO:0000313" key="3">
    <source>
        <dbReference type="EMBL" id="BBF93135.1"/>
    </source>
</evidence>
<keyword evidence="1" id="KW-0812">Transmembrane</keyword>
<keyword evidence="1" id="KW-0472">Membrane</keyword>
<feature type="transmembrane region" description="Helical" evidence="1">
    <location>
        <begin position="264"/>
        <end position="282"/>
    </location>
</feature>
<name>A0A348G0Q2_9HYPH</name>
<accession>A0A348G0Q2</accession>
<feature type="transmembrane region" description="Helical" evidence="1">
    <location>
        <begin position="152"/>
        <end position="170"/>
    </location>
</feature>
<dbReference type="RefSeq" id="WP_126399524.1">
    <property type="nucleotide sequence ID" value="NZ_AP018907.1"/>
</dbReference>
<dbReference type="OrthoDB" id="7818056at2"/>
<evidence type="ECO:0000313" key="4">
    <source>
        <dbReference type="Proteomes" id="UP000266934"/>
    </source>
</evidence>
<dbReference type="SUPFAM" id="SSF103481">
    <property type="entry name" value="Multidrug resistance efflux transporter EmrE"/>
    <property type="match status" value="2"/>
</dbReference>
<protein>
    <submittedName>
        <fullName evidence="3">Permease</fullName>
    </submittedName>
</protein>
<feature type="transmembrane region" description="Helical" evidence="1">
    <location>
        <begin position="102"/>
        <end position="120"/>
    </location>
</feature>